<dbReference type="PANTHER" id="PTHR10039:SF16">
    <property type="entry name" value="GPI INOSITOL-DEACYLASE"/>
    <property type="match status" value="1"/>
</dbReference>
<dbReference type="PROSITE" id="PS50297">
    <property type="entry name" value="ANK_REP_REGION"/>
    <property type="match status" value="2"/>
</dbReference>
<dbReference type="PANTHER" id="PTHR10039">
    <property type="entry name" value="AMELOGENIN"/>
    <property type="match status" value="1"/>
</dbReference>
<evidence type="ECO:0000313" key="6">
    <source>
        <dbReference type="Proteomes" id="UP001302676"/>
    </source>
</evidence>
<keyword evidence="2" id="KW-0040">ANK repeat</keyword>
<dbReference type="Gene3D" id="3.40.50.300">
    <property type="entry name" value="P-loop containing nucleotide triphosphate hydrolases"/>
    <property type="match status" value="1"/>
</dbReference>
<dbReference type="Pfam" id="PF24883">
    <property type="entry name" value="NPHP3_N"/>
    <property type="match status" value="1"/>
</dbReference>
<evidence type="ECO:0000256" key="2">
    <source>
        <dbReference type="PROSITE-ProRule" id="PRU00023"/>
    </source>
</evidence>
<evidence type="ECO:0000256" key="1">
    <source>
        <dbReference type="ARBA" id="ARBA00022737"/>
    </source>
</evidence>
<name>A0AAN6VB22_9PEZI</name>
<sequence length="987" mass="109737">MEAVSAAANIIAVLQLVERITLLCSRYVKAVKGAKSDIERLQRELEGLRHVLNGVHQLVQGPSGARLETSQLLMPALQRCFTELDGLGNTLEQPLAPGKRGRLLMRFGLRDLKWPFQSAQIDRTVESLTKFRDTFSAALNLDQTRLLSKHLERVEDEECREILEWVSPIPYGKQHDTVKEARTPDTCEWLLQHKKFGDWNTSSSSVILWLQGSPGAGKTFLTSKVIDHVLSSIERSPGGDGFAFFYCNRNEENRRKPLSVLRSFVRQLATAPGYPKEIQRKLREMWRDRATHGSELGIANCRVQLLESVNLFPRTTLILDALDECEPSSRSELISTIEFLLSKSNNALRVFISSRPDRDIRRQFADKPNIEIQARHNEGDITKFVQGEVMKHGNWKGMSQTLQNEIVHTLLQRSEGMFQWVFLQTQQLLELETEPAIRDRLGKIPPTLEATYDEIYSKIQARNHHDRILADRAFQWVMCASTPFTSVELLSAIRLGSESDVFSLEPEITESQLLHLCNHLLLIDSLRGVWRFSHLSVVEYFEKTRWSLRQVHYHAAVVSLKLLLETYDDARCGDPEPHDQKPDVALEVEAEDDAPDILHPRHPFQNYVHGHLLLHAQAQREWEEHEAELKPEFAKLLKAFLGPPNNSSSQYRRWHRQMATKGQSAWLPGFRGATIKNISPEDFNVLAACYGSVSTAIHDWWANAPVLDSVENEVGENLLLIAAEGGDIPMVKVLLDHGIAINGLASCARGHALAATASKGDLEMVKFLVSRGADVKLQLKAGDCGSALTAAALQGNLDVIQFLIEQGVDINVEDQHGQYGSALVAASARKDTEALQLLTQHSPNINLPLRCGYYGSALAAASNLGRTEAVQLLLQGGADANMQVRGRWYGSALCAAAAGGKIEEIGILIQHGADVNMQVRHGRHGSALAAAASQSNTDTVDFLIQQGADVNMKLRYGPNGCALAAAVVRGHHGIVQFLVDQGADFCT</sequence>
<keyword evidence="3" id="KW-0175">Coiled coil</keyword>
<dbReference type="AlphaFoldDB" id="A0AAN6VB22"/>
<dbReference type="InterPro" id="IPR036770">
    <property type="entry name" value="Ankyrin_rpt-contain_sf"/>
</dbReference>
<comment type="caution">
    <text evidence="5">The sequence shown here is derived from an EMBL/GenBank/DDBJ whole genome shotgun (WGS) entry which is preliminary data.</text>
</comment>
<evidence type="ECO:0000256" key="3">
    <source>
        <dbReference type="SAM" id="Coils"/>
    </source>
</evidence>
<dbReference type="EMBL" id="MU853554">
    <property type="protein sequence ID" value="KAK4148047.1"/>
    <property type="molecule type" value="Genomic_DNA"/>
</dbReference>
<keyword evidence="1" id="KW-0677">Repeat</keyword>
<protein>
    <recommendedName>
        <fullName evidence="4">Nephrocystin 3-like N-terminal domain-containing protein</fullName>
    </recommendedName>
</protein>
<dbReference type="Pfam" id="PF12796">
    <property type="entry name" value="Ank_2"/>
    <property type="match status" value="2"/>
</dbReference>
<feature type="coiled-coil region" evidence="3">
    <location>
        <begin position="24"/>
        <end position="58"/>
    </location>
</feature>
<organism evidence="5 6">
    <name type="scientific">Dichotomopilus funicola</name>
    <dbReference type="NCBI Taxonomy" id="1934379"/>
    <lineage>
        <taxon>Eukaryota</taxon>
        <taxon>Fungi</taxon>
        <taxon>Dikarya</taxon>
        <taxon>Ascomycota</taxon>
        <taxon>Pezizomycotina</taxon>
        <taxon>Sordariomycetes</taxon>
        <taxon>Sordariomycetidae</taxon>
        <taxon>Sordariales</taxon>
        <taxon>Chaetomiaceae</taxon>
        <taxon>Dichotomopilus</taxon>
    </lineage>
</organism>
<accession>A0AAN6VB22</accession>
<dbReference type="RefSeq" id="XP_062641418.1">
    <property type="nucleotide sequence ID" value="XM_062782511.1"/>
</dbReference>
<dbReference type="SUPFAM" id="SSF48403">
    <property type="entry name" value="Ankyrin repeat"/>
    <property type="match status" value="1"/>
</dbReference>
<reference evidence="5" key="1">
    <citation type="journal article" date="2023" name="Mol. Phylogenet. Evol.">
        <title>Genome-scale phylogeny and comparative genomics of the fungal order Sordariales.</title>
        <authorList>
            <person name="Hensen N."/>
            <person name="Bonometti L."/>
            <person name="Westerberg I."/>
            <person name="Brannstrom I.O."/>
            <person name="Guillou S."/>
            <person name="Cros-Aarteil S."/>
            <person name="Calhoun S."/>
            <person name="Haridas S."/>
            <person name="Kuo A."/>
            <person name="Mondo S."/>
            <person name="Pangilinan J."/>
            <person name="Riley R."/>
            <person name="LaButti K."/>
            <person name="Andreopoulos B."/>
            <person name="Lipzen A."/>
            <person name="Chen C."/>
            <person name="Yan M."/>
            <person name="Daum C."/>
            <person name="Ng V."/>
            <person name="Clum A."/>
            <person name="Steindorff A."/>
            <person name="Ohm R.A."/>
            <person name="Martin F."/>
            <person name="Silar P."/>
            <person name="Natvig D.O."/>
            <person name="Lalanne C."/>
            <person name="Gautier V."/>
            <person name="Ament-Velasquez S.L."/>
            <person name="Kruys A."/>
            <person name="Hutchinson M.I."/>
            <person name="Powell A.J."/>
            <person name="Barry K."/>
            <person name="Miller A.N."/>
            <person name="Grigoriev I.V."/>
            <person name="Debuchy R."/>
            <person name="Gladieux P."/>
            <person name="Hiltunen Thoren M."/>
            <person name="Johannesson H."/>
        </authorList>
    </citation>
    <scope>NUCLEOTIDE SEQUENCE</scope>
    <source>
        <strain evidence="5">CBS 141.50</strain>
    </source>
</reference>
<proteinExistence type="predicted"/>
<dbReference type="InterPro" id="IPR027417">
    <property type="entry name" value="P-loop_NTPase"/>
</dbReference>
<evidence type="ECO:0000313" key="5">
    <source>
        <dbReference type="EMBL" id="KAK4148047.1"/>
    </source>
</evidence>
<dbReference type="InterPro" id="IPR002110">
    <property type="entry name" value="Ankyrin_rpt"/>
</dbReference>
<feature type="repeat" description="ANK" evidence="2">
    <location>
        <begin position="783"/>
        <end position="815"/>
    </location>
</feature>
<keyword evidence="6" id="KW-1185">Reference proteome</keyword>
<feature type="repeat" description="ANK" evidence="2">
    <location>
        <begin position="923"/>
        <end position="955"/>
    </location>
</feature>
<dbReference type="PROSITE" id="PS50088">
    <property type="entry name" value="ANK_REPEAT"/>
    <property type="match status" value="3"/>
</dbReference>
<dbReference type="Proteomes" id="UP001302676">
    <property type="component" value="Unassembled WGS sequence"/>
</dbReference>
<dbReference type="SUPFAM" id="SSF52540">
    <property type="entry name" value="P-loop containing nucleoside triphosphate hydrolases"/>
    <property type="match status" value="1"/>
</dbReference>
<feature type="repeat" description="ANK" evidence="2">
    <location>
        <begin position="714"/>
        <end position="746"/>
    </location>
</feature>
<feature type="domain" description="Nephrocystin 3-like N-terminal" evidence="4">
    <location>
        <begin position="185"/>
        <end position="355"/>
    </location>
</feature>
<dbReference type="GeneID" id="87819124"/>
<dbReference type="SMART" id="SM00248">
    <property type="entry name" value="ANK"/>
    <property type="match status" value="8"/>
</dbReference>
<dbReference type="Gene3D" id="1.25.40.20">
    <property type="entry name" value="Ankyrin repeat-containing domain"/>
    <property type="match status" value="1"/>
</dbReference>
<evidence type="ECO:0000259" key="4">
    <source>
        <dbReference type="Pfam" id="PF24883"/>
    </source>
</evidence>
<gene>
    <name evidence="5" type="ORF">C8A04DRAFT_33579</name>
</gene>
<reference evidence="5" key="2">
    <citation type="submission" date="2023-05" db="EMBL/GenBank/DDBJ databases">
        <authorList>
            <consortium name="Lawrence Berkeley National Laboratory"/>
            <person name="Steindorff A."/>
            <person name="Hensen N."/>
            <person name="Bonometti L."/>
            <person name="Westerberg I."/>
            <person name="Brannstrom I.O."/>
            <person name="Guillou S."/>
            <person name="Cros-Aarteil S."/>
            <person name="Calhoun S."/>
            <person name="Haridas S."/>
            <person name="Kuo A."/>
            <person name="Mondo S."/>
            <person name="Pangilinan J."/>
            <person name="Riley R."/>
            <person name="Labutti K."/>
            <person name="Andreopoulos B."/>
            <person name="Lipzen A."/>
            <person name="Chen C."/>
            <person name="Yanf M."/>
            <person name="Daum C."/>
            <person name="Ng V."/>
            <person name="Clum A."/>
            <person name="Ohm R."/>
            <person name="Martin F."/>
            <person name="Silar P."/>
            <person name="Natvig D."/>
            <person name="Lalanne C."/>
            <person name="Gautier V."/>
            <person name="Ament-Velasquez S.L."/>
            <person name="Kruys A."/>
            <person name="Hutchinson M.I."/>
            <person name="Powell A.J."/>
            <person name="Barry K."/>
            <person name="Miller A.N."/>
            <person name="Grigoriev I.V."/>
            <person name="Debuchy R."/>
            <person name="Gladieux P."/>
            <person name="Thoren M.H."/>
            <person name="Johannesson H."/>
        </authorList>
    </citation>
    <scope>NUCLEOTIDE SEQUENCE</scope>
    <source>
        <strain evidence="5">CBS 141.50</strain>
    </source>
</reference>
<dbReference type="InterPro" id="IPR056884">
    <property type="entry name" value="NPHP3-like_N"/>
</dbReference>